<proteinExistence type="inferred from homology"/>
<keyword evidence="5" id="KW-0804">Transcription</keyword>
<evidence type="ECO:0000256" key="1">
    <source>
        <dbReference type="ARBA" id="ARBA00010641"/>
    </source>
</evidence>
<dbReference type="InterPro" id="IPR013325">
    <property type="entry name" value="RNA_pol_sigma_r2"/>
</dbReference>
<dbReference type="GO" id="GO:0006352">
    <property type="term" value="P:DNA-templated transcription initiation"/>
    <property type="evidence" value="ECO:0007669"/>
    <property type="project" value="InterPro"/>
</dbReference>
<dbReference type="EMBL" id="CAAHFH010000002">
    <property type="protein sequence ID" value="VGO22779.1"/>
    <property type="molecule type" value="Genomic_DNA"/>
</dbReference>
<reference evidence="8 9" key="1">
    <citation type="submission" date="2019-04" db="EMBL/GenBank/DDBJ databases">
        <authorList>
            <person name="Van Vliet M D."/>
        </authorList>
    </citation>
    <scope>NUCLEOTIDE SEQUENCE [LARGE SCALE GENOMIC DNA]</scope>
    <source>
        <strain evidence="8 9">F21</strain>
    </source>
</reference>
<dbReference type="SUPFAM" id="SSF88659">
    <property type="entry name" value="Sigma3 and sigma4 domains of RNA polymerase sigma factors"/>
    <property type="match status" value="1"/>
</dbReference>
<dbReference type="InterPro" id="IPR014284">
    <property type="entry name" value="RNA_pol_sigma-70_dom"/>
</dbReference>
<evidence type="ECO:0000259" key="7">
    <source>
        <dbReference type="Pfam" id="PF04545"/>
    </source>
</evidence>
<dbReference type="PANTHER" id="PTHR43133:SF8">
    <property type="entry name" value="RNA POLYMERASE SIGMA FACTOR HI_1459-RELATED"/>
    <property type="match status" value="1"/>
</dbReference>
<sequence length="158" mass="18173">METYQSALLRYATRVLNSRDAAQDVVQEAFIRLHANWDAVTARGTDLKGWLFRTTHNASVDHIRKESRHRLLHLRQSWEAECFVADPLPSDERHALVLQHLNVLKPKEREVLVLRLHEEMSYKEIAAVLQRSEGYVGTLIHNATKKLTQSLRQAGVVS</sequence>
<dbReference type="InterPro" id="IPR039425">
    <property type="entry name" value="RNA_pol_sigma-70-like"/>
</dbReference>
<evidence type="ECO:0000256" key="4">
    <source>
        <dbReference type="ARBA" id="ARBA00023125"/>
    </source>
</evidence>
<evidence type="ECO:0000313" key="8">
    <source>
        <dbReference type="EMBL" id="VGO22779.1"/>
    </source>
</evidence>
<dbReference type="Pfam" id="PF04545">
    <property type="entry name" value="Sigma70_r4"/>
    <property type="match status" value="1"/>
</dbReference>
<dbReference type="InterPro" id="IPR007627">
    <property type="entry name" value="RNA_pol_sigma70_r2"/>
</dbReference>
<dbReference type="InterPro" id="IPR036388">
    <property type="entry name" value="WH-like_DNA-bd_sf"/>
</dbReference>
<dbReference type="Pfam" id="PF04542">
    <property type="entry name" value="Sigma70_r2"/>
    <property type="match status" value="1"/>
</dbReference>
<accession>A0A6C2URL8</accession>
<comment type="similarity">
    <text evidence="1">Belongs to the sigma-70 factor family. ECF subfamily.</text>
</comment>
<protein>
    <submittedName>
        <fullName evidence="8">ECF RNA polymerase sigma factor SigW</fullName>
    </submittedName>
</protein>
<dbReference type="SUPFAM" id="SSF88946">
    <property type="entry name" value="Sigma2 domain of RNA polymerase sigma factors"/>
    <property type="match status" value="1"/>
</dbReference>
<name>A0A6C2URL8_9BACT</name>
<gene>
    <name evidence="8" type="primary">sigW_5</name>
    <name evidence="8" type="ORF">SCARR_04876</name>
</gene>
<dbReference type="AlphaFoldDB" id="A0A6C2URL8"/>
<keyword evidence="2" id="KW-0805">Transcription regulation</keyword>
<dbReference type="InterPro" id="IPR007630">
    <property type="entry name" value="RNA_pol_sigma70_r4"/>
</dbReference>
<keyword evidence="9" id="KW-1185">Reference proteome</keyword>
<evidence type="ECO:0000313" key="9">
    <source>
        <dbReference type="Proteomes" id="UP000346198"/>
    </source>
</evidence>
<dbReference type="Proteomes" id="UP000346198">
    <property type="component" value="Unassembled WGS sequence"/>
</dbReference>
<dbReference type="NCBIfam" id="TIGR02937">
    <property type="entry name" value="sigma70-ECF"/>
    <property type="match status" value="1"/>
</dbReference>
<evidence type="ECO:0000256" key="5">
    <source>
        <dbReference type="ARBA" id="ARBA00023163"/>
    </source>
</evidence>
<dbReference type="Gene3D" id="1.10.1740.10">
    <property type="match status" value="1"/>
</dbReference>
<evidence type="ECO:0000259" key="6">
    <source>
        <dbReference type="Pfam" id="PF04542"/>
    </source>
</evidence>
<dbReference type="CDD" id="cd06171">
    <property type="entry name" value="Sigma70_r4"/>
    <property type="match status" value="1"/>
</dbReference>
<organism evidence="8 9">
    <name type="scientific">Pontiella sulfatireligans</name>
    <dbReference type="NCBI Taxonomy" id="2750658"/>
    <lineage>
        <taxon>Bacteria</taxon>
        <taxon>Pseudomonadati</taxon>
        <taxon>Kiritimatiellota</taxon>
        <taxon>Kiritimatiellia</taxon>
        <taxon>Kiritimatiellales</taxon>
        <taxon>Pontiellaceae</taxon>
        <taxon>Pontiella</taxon>
    </lineage>
</organism>
<dbReference type="InterPro" id="IPR013324">
    <property type="entry name" value="RNA_pol_sigma_r3/r4-like"/>
</dbReference>
<dbReference type="Gene3D" id="1.10.10.10">
    <property type="entry name" value="Winged helix-like DNA-binding domain superfamily/Winged helix DNA-binding domain"/>
    <property type="match status" value="1"/>
</dbReference>
<keyword evidence="3" id="KW-0731">Sigma factor</keyword>
<dbReference type="GO" id="GO:0016987">
    <property type="term" value="F:sigma factor activity"/>
    <property type="evidence" value="ECO:0007669"/>
    <property type="project" value="UniProtKB-KW"/>
</dbReference>
<evidence type="ECO:0000256" key="2">
    <source>
        <dbReference type="ARBA" id="ARBA00023015"/>
    </source>
</evidence>
<keyword evidence="4" id="KW-0238">DNA-binding</keyword>
<feature type="domain" description="RNA polymerase sigma-70 region 4" evidence="7">
    <location>
        <begin position="101"/>
        <end position="147"/>
    </location>
</feature>
<feature type="domain" description="RNA polymerase sigma-70 region 2" evidence="6">
    <location>
        <begin position="2"/>
        <end position="68"/>
    </location>
</feature>
<dbReference type="GO" id="GO:0003677">
    <property type="term" value="F:DNA binding"/>
    <property type="evidence" value="ECO:0007669"/>
    <property type="project" value="UniProtKB-KW"/>
</dbReference>
<evidence type="ECO:0000256" key="3">
    <source>
        <dbReference type="ARBA" id="ARBA00023082"/>
    </source>
</evidence>
<dbReference type="PANTHER" id="PTHR43133">
    <property type="entry name" value="RNA POLYMERASE ECF-TYPE SIGMA FACTO"/>
    <property type="match status" value="1"/>
</dbReference>